<keyword evidence="2" id="KW-1185">Reference proteome</keyword>
<protein>
    <recommendedName>
        <fullName evidence="3">Chaperone of endosialidase</fullName>
    </recommendedName>
</protein>
<evidence type="ECO:0000313" key="1">
    <source>
        <dbReference type="EMBL" id="OXA75880.1"/>
    </source>
</evidence>
<name>A0ABX4BKN3_FLAFR</name>
<dbReference type="EMBL" id="MUGV01000041">
    <property type="protein sequence ID" value="OXA75880.1"/>
    <property type="molecule type" value="Genomic_DNA"/>
</dbReference>
<comment type="caution">
    <text evidence="1">The sequence shown here is derived from an EMBL/GenBank/DDBJ whole genome shotgun (WGS) entry which is preliminary data.</text>
</comment>
<evidence type="ECO:0000313" key="2">
    <source>
        <dbReference type="Proteomes" id="UP000198382"/>
    </source>
</evidence>
<gene>
    <name evidence="1" type="ORF">B0A65_20535</name>
</gene>
<proteinExistence type="predicted"/>
<evidence type="ECO:0008006" key="3">
    <source>
        <dbReference type="Google" id="ProtNLM"/>
    </source>
</evidence>
<organism evidence="1 2">
    <name type="scientific">Flavobacterium frigidimaris</name>
    <dbReference type="NCBI Taxonomy" id="262320"/>
    <lineage>
        <taxon>Bacteria</taxon>
        <taxon>Pseudomonadati</taxon>
        <taxon>Bacteroidota</taxon>
        <taxon>Flavobacteriia</taxon>
        <taxon>Flavobacteriales</taxon>
        <taxon>Flavobacteriaceae</taxon>
        <taxon>Flavobacterium</taxon>
    </lineage>
</organism>
<sequence length="257" mass="28435">MYSANLTLSPWGDNSGDKNHQLNFNNGGVFYRNAFPQDPQWGNWQQLIMANSNGNVAIGKDNSSSKLEINESSESKPSGQLAPTKSILKLSRNGSTNYTYNENAEFRIGHGGSGVSGSKLELYVNGSANTNSIPDQQVMTWNYDGNVGIGTTNPTSKLTVAGNINSREVKVTVDAGADFVFENNYNLPSLDAVDQYIKENKHLPEIASADEMKKEGINLSEMNIKLLQKIEEMTLYLIEQNKKIIHLENRLKKVENN</sequence>
<reference evidence="1 2" key="1">
    <citation type="submission" date="2016-11" db="EMBL/GenBank/DDBJ databases">
        <title>Whole genomes of Flavobacteriaceae.</title>
        <authorList>
            <person name="Stine C."/>
            <person name="Li C."/>
            <person name="Tadesse D."/>
        </authorList>
    </citation>
    <scope>NUCLEOTIDE SEQUENCE [LARGE SCALE GENOMIC DNA]</scope>
    <source>
        <strain evidence="1 2">DSM 15937</strain>
    </source>
</reference>
<accession>A0ABX4BKN3</accession>
<dbReference type="Proteomes" id="UP000198382">
    <property type="component" value="Unassembled WGS sequence"/>
</dbReference>